<dbReference type="RefSeq" id="XP_002181925.1">
    <property type="nucleotide sequence ID" value="XM_002181889.1"/>
</dbReference>
<dbReference type="PANTHER" id="PTHR21024:SF0">
    <property type="entry name" value="ELECTRON TRANSFER FLAVOPROTEIN REGULATORY FACTOR 1"/>
    <property type="match status" value="1"/>
</dbReference>
<evidence type="ECO:0000313" key="3">
    <source>
        <dbReference type="Proteomes" id="UP000000759"/>
    </source>
</evidence>
<name>B7G4J6_PHATC</name>
<dbReference type="Proteomes" id="UP000000759">
    <property type="component" value="Chromosome 14"/>
</dbReference>
<dbReference type="AlphaFoldDB" id="B7G4J6"/>
<proteinExistence type="inferred from homology"/>
<dbReference type="GO" id="GO:0090324">
    <property type="term" value="P:negative regulation of oxidative phosphorylation"/>
    <property type="evidence" value="ECO:0007669"/>
    <property type="project" value="InterPro"/>
</dbReference>
<dbReference type="CDD" id="cd20265">
    <property type="entry name" value="Complex1_LYR_ETFRF1_LYRM5"/>
    <property type="match status" value="1"/>
</dbReference>
<evidence type="ECO:0000256" key="1">
    <source>
        <dbReference type="ARBA" id="ARBA00009508"/>
    </source>
</evidence>
<comment type="similarity">
    <text evidence="1">Belongs to the complex I LYR family.</text>
</comment>
<dbReference type="PANTHER" id="PTHR21024">
    <property type="entry name" value="GROWTH HORMONE-INDUCIBLE SOLUBLE PROTEIN-RELATED"/>
    <property type="match status" value="1"/>
</dbReference>
<dbReference type="EMBL" id="CM000616">
    <property type="protein sequence ID" value="EEC46465.1"/>
    <property type="molecule type" value="Genomic_DNA"/>
</dbReference>
<dbReference type="PaxDb" id="2850-Phatr37964"/>
<dbReference type="HOGENOM" id="CLU_1528102_0_0_1"/>
<dbReference type="GO" id="GO:0005739">
    <property type="term" value="C:mitochondrion"/>
    <property type="evidence" value="ECO:0007669"/>
    <property type="project" value="TreeGrafter"/>
</dbReference>
<dbReference type="InterPro" id="IPR045296">
    <property type="entry name" value="Complex1_LYR_ETFRF1_LYRM5"/>
</dbReference>
<gene>
    <name evidence="2" type="ORF">PHATRDRAFT_37964</name>
</gene>
<evidence type="ECO:0000313" key="2">
    <source>
        <dbReference type="EMBL" id="EEC46465.1"/>
    </source>
</evidence>
<dbReference type="InParanoid" id="B7G4J6"/>
<reference evidence="3" key="2">
    <citation type="submission" date="2008-08" db="EMBL/GenBank/DDBJ databases">
        <authorList>
            <consortium name="Diatom Consortium"/>
            <person name="Grigoriev I."/>
            <person name="Grimwood J."/>
            <person name="Kuo A."/>
            <person name="Otillar R.P."/>
            <person name="Salamov A."/>
            <person name="Detter J.C."/>
            <person name="Lindquist E."/>
            <person name="Shapiro H."/>
            <person name="Lucas S."/>
            <person name="Glavina del Rio T."/>
            <person name="Pitluck S."/>
            <person name="Rokhsar D."/>
            <person name="Bowler C."/>
        </authorList>
    </citation>
    <scope>GENOME REANNOTATION</scope>
    <source>
        <strain evidence="3">CCAP 1055/1</strain>
    </source>
</reference>
<organism evidence="2 3">
    <name type="scientific">Phaeodactylum tricornutum (strain CCAP 1055/1)</name>
    <dbReference type="NCBI Taxonomy" id="556484"/>
    <lineage>
        <taxon>Eukaryota</taxon>
        <taxon>Sar</taxon>
        <taxon>Stramenopiles</taxon>
        <taxon>Ochrophyta</taxon>
        <taxon>Bacillariophyta</taxon>
        <taxon>Bacillariophyceae</taxon>
        <taxon>Bacillariophycidae</taxon>
        <taxon>Naviculales</taxon>
        <taxon>Phaeodactylaceae</taxon>
        <taxon>Phaeodactylum</taxon>
    </lineage>
</organism>
<accession>B7G4J6</accession>
<dbReference type="OrthoDB" id="10258445at2759"/>
<dbReference type="GeneID" id="7202881"/>
<dbReference type="InterPro" id="IPR052000">
    <property type="entry name" value="ETFRF1"/>
</dbReference>
<dbReference type="GO" id="GO:0022904">
    <property type="term" value="P:respiratory electron transport chain"/>
    <property type="evidence" value="ECO:0007669"/>
    <property type="project" value="TreeGrafter"/>
</dbReference>
<dbReference type="KEGG" id="pti:PHATRDRAFT_37964"/>
<keyword evidence="3" id="KW-1185">Reference proteome</keyword>
<sequence>MKLGCCGKLDCEYKNDENDVHGGQWIRIDKGPSGFGKLTFIEEQIGRMNPLVRNLYKRIITVGKDYPAGLDHVRVQWKKALRDPNNCPACYKSPATCESEQACQEQLLHAVNRGRYMVKEMIGVIQLKKYRTLKQRYGQQPNAHGNDSALRIAMRRLEEDGREKLQDHDPTSRKPV</sequence>
<protein>
    <submittedName>
        <fullName evidence="2">Uncharacterized protein</fullName>
    </submittedName>
</protein>
<reference evidence="2 3" key="1">
    <citation type="journal article" date="2008" name="Nature">
        <title>The Phaeodactylum genome reveals the evolutionary history of diatom genomes.</title>
        <authorList>
            <person name="Bowler C."/>
            <person name="Allen A.E."/>
            <person name="Badger J.H."/>
            <person name="Grimwood J."/>
            <person name="Jabbari K."/>
            <person name="Kuo A."/>
            <person name="Maheswari U."/>
            <person name="Martens C."/>
            <person name="Maumus F."/>
            <person name="Otillar R.P."/>
            <person name="Rayko E."/>
            <person name="Salamov A."/>
            <person name="Vandepoele K."/>
            <person name="Beszteri B."/>
            <person name="Gruber A."/>
            <person name="Heijde M."/>
            <person name="Katinka M."/>
            <person name="Mock T."/>
            <person name="Valentin K."/>
            <person name="Verret F."/>
            <person name="Berges J.A."/>
            <person name="Brownlee C."/>
            <person name="Cadoret J.P."/>
            <person name="Chiovitti A."/>
            <person name="Choi C.J."/>
            <person name="Coesel S."/>
            <person name="De Martino A."/>
            <person name="Detter J.C."/>
            <person name="Durkin C."/>
            <person name="Falciatore A."/>
            <person name="Fournet J."/>
            <person name="Haruta M."/>
            <person name="Huysman M.J."/>
            <person name="Jenkins B.D."/>
            <person name="Jiroutova K."/>
            <person name="Jorgensen R.E."/>
            <person name="Joubert Y."/>
            <person name="Kaplan A."/>
            <person name="Kroger N."/>
            <person name="Kroth P.G."/>
            <person name="La Roche J."/>
            <person name="Lindquist E."/>
            <person name="Lommer M."/>
            <person name="Martin-Jezequel V."/>
            <person name="Lopez P.J."/>
            <person name="Lucas S."/>
            <person name="Mangogna M."/>
            <person name="McGinnis K."/>
            <person name="Medlin L.K."/>
            <person name="Montsant A."/>
            <person name="Oudot-Le Secq M.P."/>
            <person name="Napoli C."/>
            <person name="Obornik M."/>
            <person name="Parker M.S."/>
            <person name="Petit J.L."/>
            <person name="Porcel B.M."/>
            <person name="Poulsen N."/>
            <person name="Robison M."/>
            <person name="Rychlewski L."/>
            <person name="Rynearson T.A."/>
            <person name="Schmutz J."/>
            <person name="Shapiro H."/>
            <person name="Siaut M."/>
            <person name="Stanley M."/>
            <person name="Sussman M.R."/>
            <person name="Taylor A.R."/>
            <person name="Vardi A."/>
            <person name="von Dassow P."/>
            <person name="Vyverman W."/>
            <person name="Willis A."/>
            <person name="Wyrwicz L.S."/>
            <person name="Rokhsar D.S."/>
            <person name="Weissenbach J."/>
            <person name="Armbrust E.V."/>
            <person name="Green B.R."/>
            <person name="Van de Peer Y."/>
            <person name="Grigoriev I.V."/>
        </authorList>
    </citation>
    <scope>NUCLEOTIDE SEQUENCE [LARGE SCALE GENOMIC DNA]</scope>
    <source>
        <strain evidence="2 3">CCAP 1055/1</strain>
    </source>
</reference>